<proteinExistence type="predicted"/>
<protein>
    <recommendedName>
        <fullName evidence="3">Right handed beta helix domain-containing protein</fullName>
    </recommendedName>
</protein>
<accession>A0A078ANH0</accession>
<dbReference type="InParanoid" id="A0A078ANH0"/>
<dbReference type="OrthoDB" id="75921at2759"/>
<gene>
    <name evidence="1" type="primary">Contig7759.g8272</name>
    <name evidence="1" type="ORF">STYLEM_12772</name>
</gene>
<reference evidence="1 2" key="1">
    <citation type="submission" date="2014-06" db="EMBL/GenBank/DDBJ databases">
        <authorList>
            <person name="Swart Estienne"/>
        </authorList>
    </citation>
    <scope>NUCLEOTIDE SEQUENCE [LARGE SCALE GENOMIC DNA]</scope>
    <source>
        <strain evidence="1 2">130c</strain>
    </source>
</reference>
<sequence>MLSGLKGIRISQFIVQILGKIDKQIICFILDQYQTSLLNLITTISTYLAKTPITQLCISDKDRTSKSSFIVSQFGGIIRLNNIQIVDSNTSTFGKLMTVEALSDVSFFSANAVNTIQLDDVKVTQIQSQSLVLFSNTIAKFGGMLEITGQSDIEIKNSHFYYFQSINNGSGIYVDDDMNNIKINVSNTAFSYSNPNLMIQDPSMKIYGGVIYAKGRGISINLRALEGGLMYFQNSNATISNFHVENIIAKNGGMIYQEGFSQLELNLGQIQYAIALVSGAVVYSVNLKENDNNQDSQQTNSYSKLSISKTNISQIISINDGGSFYLDSRGIEFDLTEAQVFAVEVLFGSGGFIFIKEAEKCSLSDIFLQDSYARNQGQQIFSQKDEPITELAGITLLNSKSVTFNQCQFIGNLYSGKGGAIYVQGGNYGSAMYLENCLDIQLQGLNIQNSMASIDGGSLYIKNPTGNVKIIDSLFTKVLSQNEGGCVYYLVDDASSSVQVALQFQNVSFSIIQAKIASSVSVYGYQTNVIFLNCSIARSYGDDFNSIYIKNANTLDIIAFDVSSIYSKDNSAFLYVDTVKESVSIQQTRIQCRVTTDQYTNPEQVEDWRRRNLRNNDQHIEQIDNQILNDDYTLTKKVQLIKKTEFDIYDSKAIKIFQLLQLWIKHHSFFYKK</sequence>
<evidence type="ECO:0000313" key="2">
    <source>
        <dbReference type="Proteomes" id="UP000039865"/>
    </source>
</evidence>
<dbReference type="PANTHER" id="PTHR11319:SF35">
    <property type="entry name" value="OUTER MEMBRANE PROTEIN PMPC-RELATED"/>
    <property type="match status" value="1"/>
</dbReference>
<dbReference type="Proteomes" id="UP000039865">
    <property type="component" value="Unassembled WGS sequence"/>
</dbReference>
<dbReference type="AlphaFoldDB" id="A0A078ANH0"/>
<evidence type="ECO:0000313" key="1">
    <source>
        <dbReference type="EMBL" id="CDW83724.1"/>
    </source>
</evidence>
<evidence type="ECO:0008006" key="3">
    <source>
        <dbReference type="Google" id="ProtNLM"/>
    </source>
</evidence>
<dbReference type="SUPFAM" id="SSF51126">
    <property type="entry name" value="Pectin lyase-like"/>
    <property type="match status" value="2"/>
</dbReference>
<dbReference type="EMBL" id="CCKQ01012114">
    <property type="protein sequence ID" value="CDW83724.1"/>
    <property type="molecule type" value="Genomic_DNA"/>
</dbReference>
<dbReference type="InterPro" id="IPR011050">
    <property type="entry name" value="Pectin_lyase_fold/virulence"/>
</dbReference>
<organism evidence="1 2">
    <name type="scientific">Stylonychia lemnae</name>
    <name type="common">Ciliate</name>
    <dbReference type="NCBI Taxonomy" id="5949"/>
    <lineage>
        <taxon>Eukaryota</taxon>
        <taxon>Sar</taxon>
        <taxon>Alveolata</taxon>
        <taxon>Ciliophora</taxon>
        <taxon>Intramacronucleata</taxon>
        <taxon>Spirotrichea</taxon>
        <taxon>Stichotrichia</taxon>
        <taxon>Sporadotrichida</taxon>
        <taxon>Oxytrichidae</taxon>
        <taxon>Stylonychinae</taxon>
        <taxon>Stylonychia</taxon>
    </lineage>
</organism>
<keyword evidence="2" id="KW-1185">Reference proteome</keyword>
<name>A0A078ANH0_STYLE</name>
<dbReference type="PANTHER" id="PTHR11319">
    <property type="entry name" value="G PROTEIN-COUPLED RECEPTOR-RELATED"/>
    <property type="match status" value="1"/>
</dbReference>